<dbReference type="AlphaFoldDB" id="A0AA38YHT5"/>
<dbReference type="GO" id="GO:0016740">
    <property type="term" value="F:transferase activity"/>
    <property type="evidence" value="ECO:0007669"/>
    <property type="project" value="UniProtKB-KW"/>
</dbReference>
<keyword evidence="1" id="KW-0808">Transferase</keyword>
<name>A0AA38YHT5_VITRO</name>
<accession>A0AA38YHT5</accession>
<evidence type="ECO:0000256" key="1">
    <source>
        <dbReference type="ARBA" id="ARBA00022679"/>
    </source>
</evidence>
<sequence length="451" mass="49731">MEGIISFISTTAVRPASPEESTKRIELTPWDLQLLLLGYIKKGLLFLKPTPGPEENGLETMTAIVDHLKTSLSRALDFFYPLAGRLGTTVNDDDDTTCFFIDCNGAGAQFIHAAAGGVTVADILEPVYVPEIVSSFFPLDGVQNYHGVTQPLLAVQVTELVDGIFVGCTLNHVVGDGKSFWHFFNSWSEISRSPNKISVSPVFKRWFGDDTHYPIRIPQSAMVFDRPITSSPVQEMVFRSSKEKIAGLKARANAEMGTDRISSLQALLAHLWRCTIRTRRLPEDQETSYHLSIDMRTRRRPQMPQQYFGVAVQRGTLTMKVGELLGMGLGHVAWQMNKMISTFTEVEATNFLESWAKDPKPISYSTVPMSNALIMASSPRFNVYGTDFGWGRPVAVRSGGGIKFDGKTTISQGAEEGSIDIEVCSSPETLQGMLEDADFMGAVTASSNFFV</sequence>
<dbReference type="PANTHER" id="PTHR31896">
    <property type="entry name" value="FAMILY REGULATORY PROTEIN, PUTATIVE (AFU_ORTHOLOGUE AFUA_3G14730)-RELATED"/>
    <property type="match status" value="1"/>
</dbReference>
<evidence type="ECO:0008006" key="4">
    <source>
        <dbReference type="Google" id="ProtNLM"/>
    </source>
</evidence>
<dbReference type="Proteomes" id="UP001168098">
    <property type="component" value="Unassembled WGS sequence"/>
</dbReference>
<organism evidence="2 3">
    <name type="scientific">Vitis rotundifolia</name>
    <name type="common">Muscadine grape</name>
    <dbReference type="NCBI Taxonomy" id="103349"/>
    <lineage>
        <taxon>Eukaryota</taxon>
        <taxon>Viridiplantae</taxon>
        <taxon>Streptophyta</taxon>
        <taxon>Embryophyta</taxon>
        <taxon>Tracheophyta</taxon>
        <taxon>Spermatophyta</taxon>
        <taxon>Magnoliopsida</taxon>
        <taxon>eudicotyledons</taxon>
        <taxon>Gunneridae</taxon>
        <taxon>Pentapetalae</taxon>
        <taxon>rosids</taxon>
        <taxon>Vitales</taxon>
        <taxon>Vitaceae</taxon>
        <taxon>Viteae</taxon>
        <taxon>Vitis</taxon>
    </lineage>
</organism>
<keyword evidence="3" id="KW-1185">Reference proteome</keyword>
<dbReference type="InterPro" id="IPR051283">
    <property type="entry name" value="Sec_Metabolite_Acyltrans"/>
</dbReference>
<evidence type="ECO:0000313" key="2">
    <source>
        <dbReference type="EMBL" id="KAJ9670697.1"/>
    </source>
</evidence>
<gene>
    <name evidence="2" type="ORF">PVL29_026930</name>
</gene>
<proteinExistence type="predicted"/>
<evidence type="ECO:0000313" key="3">
    <source>
        <dbReference type="Proteomes" id="UP001168098"/>
    </source>
</evidence>
<dbReference type="Pfam" id="PF02458">
    <property type="entry name" value="Transferase"/>
    <property type="match status" value="1"/>
</dbReference>
<comment type="caution">
    <text evidence="2">The sequence shown here is derived from an EMBL/GenBank/DDBJ whole genome shotgun (WGS) entry which is preliminary data.</text>
</comment>
<dbReference type="PANTHER" id="PTHR31896:SF43">
    <property type="entry name" value="PROTEIN ENHANCED PSEUDOMONAS SUSCEPTIBILITY 1"/>
    <property type="match status" value="1"/>
</dbReference>
<dbReference type="EMBL" id="JARBHA010000020">
    <property type="protein sequence ID" value="KAJ9670697.1"/>
    <property type="molecule type" value="Genomic_DNA"/>
</dbReference>
<dbReference type="Gene3D" id="3.30.559.10">
    <property type="entry name" value="Chloramphenicol acetyltransferase-like domain"/>
    <property type="match status" value="2"/>
</dbReference>
<reference evidence="2 3" key="1">
    <citation type="journal article" date="2023" name="BMC Biotechnol.">
        <title>Vitis rotundifolia cv Carlos genome sequencing.</title>
        <authorList>
            <person name="Huff M."/>
            <person name="Hulse-Kemp A."/>
            <person name="Scheffler B."/>
            <person name="Youngblood R."/>
            <person name="Simpson S."/>
            <person name="Babiker E."/>
            <person name="Staton M."/>
        </authorList>
    </citation>
    <scope>NUCLEOTIDE SEQUENCE [LARGE SCALE GENOMIC DNA]</scope>
    <source>
        <tissue evidence="2">Leaf</tissue>
    </source>
</reference>
<dbReference type="InterPro" id="IPR023213">
    <property type="entry name" value="CAT-like_dom_sf"/>
</dbReference>
<protein>
    <recommendedName>
        <fullName evidence="4">HXXXD-type acyl-transferase family protein</fullName>
    </recommendedName>
</protein>